<name>A0ABS5U983_9BACT</name>
<keyword evidence="3" id="KW-1185">Reference proteome</keyword>
<evidence type="ECO:0000313" key="3">
    <source>
        <dbReference type="Proteomes" id="UP000784128"/>
    </source>
</evidence>
<comment type="caution">
    <text evidence="2">The sequence shown here is derived from an EMBL/GenBank/DDBJ whole genome shotgun (WGS) entry which is preliminary data.</text>
</comment>
<evidence type="ECO:0000313" key="2">
    <source>
        <dbReference type="EMBL" id="MBT1072215.1"/>
    </source>
</evidence>
<evidence type="ECO:0008006" key="4">
    <source>
        <dbReference type="Google" id="ProtNLM"/>
    </source>
</evidence>
<organism evidence="2 3">
    <name type="scientific">Pelotalea chapellei</name>
    <dbReference type="NCBI Taxonomy" id="44671"/>
    <lineage>
        <taxon>Bacteria</taxon>
        <taxon>Pseudomonadati</taxon>
        <taxon>Thermodesulfobacteriota</taxon>
        <taxon>Desulfuromonadia</taxon>
        <taxon>Geobacterales</taxon>
        <taxon>Geobacteraceae</taxon>
        <taxon>Pelotalea</taxon>
    </lineage>
</organism>
<keyword evidence="1" id="KW-0732">Signal</keyword>
<reference evidence="2 3" key="1">
    <citation type="submission" date="2021-05" db="EMBL/GenBank/DDBJ databases">
        <title>The draft genome of Geobacter chapellei DSM 13688.</title>
        <authorList>
            <person name="Xu Z."/>
            <person name="Masuda Y."/>
            <person name="Itoh H."/>
            <person name="Senoo K."/>
        </authorList>
    </citation>
    <scope>NUCLEOTIDE SEQUENCE [LARGE SCALE GENOMIC DNA]</scope>
    <source>
        <strain evidence="2 3">DSM 13688</strain>
    </source>
</reference>
<sequence>MKCCGRIYVVVAGLLLFASSGEAEQVSLSSETILRGFQRDRNDRSKADAAPVYEYLQLNYITKKVPGLSLHLNGWGRLNLADDYNRGTTDGRLLHAYLQYAPPKQTYQLRAGRQYIFEGVARDNIDGIYGKVLALPGTTVSAYAGLPTMLDNASGVKGDLIYGGKLTYAVPGRYDAGFSYKHILDNRAAREHVLGGDLAVNLPKSIYLLGHSTYDLISSSWGEHSYEMRLPLGPVTFQPFLQRFRYTSYFSNRRNSVPPFRFLEGSGNTLTTAGTDLFWYPSDQTEIVLRFKNYDYQNRFKPSQYYSLIATRRWKILSEVGTEISRMQGSEAENRYLLTRAYVYWKFAPGFVTGDVTYVHYDRTIYGKSSSLFASVGLGTGFLNDTLNVKTSFDYSNDPYFKADYRFMVKLNYLFEKNFDLPSTMNSNTFRESIK</sequence>
<feature type="chain" id="PRO_5046268049" description="DUF560 domain-containing protein" evidence="1">
    <location>
        <begin position="24"/>
        <end position="435"/>
    </location>
</feature>
<proteinExistence type="predicted"/>
<gene>
    <name evidence="2" type="ORF">KJB30_10495</name>
</gene>
<dbReference type="EMBL" id="JAHDYS010000009">
    <property type="protein sequence ID" value="MBT1072215.1"/>
    <property type="molecule type" value="Genomic_DNA"/>
</dbReference>
<dbReference type="RefSeq" id="WP_214298896.1">
    <property type="nucleotide sequence ID" value="NZ_JAHDYS010000009.1"/>
</dbReference>
<accession>A0ABS5U983</accession>
<feature type="signal peptide" evidence="1">
    <location>
        <begin position="1"/>
        <end position="23"/>
    </location>
</feature>
<dbReference type="Proteomes" id="UP000784128">
    <property type="component" value="Unassembled WGS sequence"/>
</dbReference>
<evidence type="ECO:0000256" key="1">
    <source>
        <dbReference type="SAM" id="SignalP"/>
    </source>
</evidence>
<protein>
    <recommendedName>
        <fullName evidence="4">DUF560 domain-containing protein</fullName>
    </recommendedName>
</protein>